<feature type="coiled-coil region" evidence="1">
    <location>
        <begin position="1843"/>
        <end position="1904"/>
    </location>
</feature>
<organism evidence="3 4">
    <name type="scientific">Vespula pensylvanica</name>
    <name type="common">Western yellow jacket</name>
    <name type="synonym">Wasp</name>
    <dbReference type="NCBI Taxonomy" id="30213"/>
    <lineage>
        <taxon>Eukaryota</taxon>
        <taxon>Metazoa</taxon>
        <taxon>Ecdysozoa</taxon>
        <taxon>Arthropoda</taxon>
        <taxon>Hexapoda</taxon>
        <taxon>Insecta</taxon>
        <taxon>Pterygota</taxon>
        <taxon>Neoptera</taxon>
        <taxon>Endopterygota</taxon>
        <taxon>Hymenoptera</taxon>
        <taxon>Apocrita</taxon>
        <taxon>Aculeata</taxon>
        <taxon>Vespoidea</taxon>
        <taxon>Vespidae</taxon>
        <taxon>Vespinae</taxon>
        <taxon>Vespula</taxon>
    </lineage>
</organism>
<feature type="region of interest" description="Disordered" evidence="2">
    <location>
        <begin position="991"/>
        <end position="1015"/>
    </location>
</feature>
<feature type="compositionally biased region" description="Basic and acidic residues" evidence="2">
    <location>
        <begin position="1222"/>
        <end position="1278"/>
    </location>
</feature>
<feature type="region of interest" description="Disordered" evidence="2">
    <location>
        <begin position="1175"/>
        <end position="1329"/>
    </location>
</feature>
<keyword evidence="1" id="KW-0175">Coiled coil</keyword>
<feature type="compositionally biased region" description="Gly residues" evidence="2">
    <location>
        <begin position="2000"/>
        <end position="2015"/>
    </location>
</feature>
<reference evidence="3" key="1">
    <citation type="journal article" date="2020" name="G3 (Bethesda)">
        <title>High-Quality Assemblies for Three Invasive Social Wasps from the &lt;i&gt;Vespula&lt;/i&gt; Genus.</title>
        <authorList>
            <person name="Harrop T.W.R."/>
            <person name="Guhlin J."/>
            <person name="McLaughlin G.M."/>
            <person name="Permina E."/>
            <person name="Stockwell P."/>
            <person name="Gilligan J."/>
            <person name="Le Lec M.F."/>
            <person name="Gruber M.A.M."/>
            <person name="Quinn O."/>
            <person name="Lovegrove M."/>
            <person name="Duncan E.J."/>
            <person name="Remnant E.J."/>
            <person name="Van Eeckhoven J."/>
            <person name="Graham B."/>
            <person name="Knapp R.A."/>
            <person name="Langford K.W."/>
            <person name="Kronenberg Z."/>
            <person name="Press M.O."/>
            <person name="Eacker S.M."/>
            <person name="Wilson-Rankin E.E."/>
            <person name="Purcell J."/>
            <person name="Lester P.J."/>
            <person name="Dearden P.K."/>
        </authorList>
    </citation>
    <scope>NUCLEOTIDE SEQUENCE</scope>
    <source>
        <strain evidence="3">Volc-1</strain>
    </source>
</reference>
<dbReference type="EMBL" id="JACSDY010000007">
    <property type="protein sequence ID" value="KAF7423334.1"/>
    <property type="molecule type" value="Genomic_DNA"/>
</dbReference>
<feature type="compositionally biased region" description="Polar residues" evidence="2">
    <location>
        <begin position="1315"/>
        <end position="1325"/>
    </location>
</feature>
<feature type="compositionally biased region" description="Polar residues" evidence="2">
    <location>
        <begin position="1282"/>
        <end position="1292"/>
    </location>
</feature>
<dbReference type="Proteomes" id="UP000600918">
    <property type="component" value="Unassembled WGS sequence"/>
</dbReference>
<feature type="region of interest" description="Disordered" evidence="2">
    <location>
        <begin position="1673"/>
        <end position="1718"/>
    </location>
</feature>
<feature type="compositionally biased region" description="Basic residues" evidence="2">
    <location>
        <begin position="405"/>
        <end position="420"/>
    </location>
</feature>
<evidence type="ECO:0000313" key="4">
    <source>
        <dbReference type="Proteomes" id="UP000600918"/>
    </source>
</evidence>
<sequence>MKFFDCSQCLGTNEDPIPSSSIEITNPLVITKRPIRLVSEDSKRRISFVTSRTRLPPILRSLSASWKRRKRSHGRTRLESRKSKKRNSIRECKSKKEEKEEEEEEDRGSEALSKVVDDVSATKEILERLDRLEESNRSSRRFEDRDEELEREYYEHFKFLIDPPPCFRNVEVNQNLKNKFNSLELKRINTVAIPETTDISNLESIGISKTLHFKDTNELGQKTETNRFFRVETLGLIFRERFEVTGTTMELLDRNSSILKSEDDDARRKRSFRRENKTVRFKDEEDKLSNVDNFENGVKERLDDFQRNPTRSIEPEEILQRLSRDIEGSDSGTDLRDEDLIESLDRLLDVTQFDDDTKNDQSYVNQNGGLKSSTIDQRVDTKKGYCDSSGYVTDGEVNKMPSHGSRNRRNRRNRNRKRSQRPPTPDGSAKLEEITTDCEIVDESNTNDSISENANSSKENIDDSTITIEEEDDSIDKSRNFIKVNKLEIKKEEVDTKIRMIEISTISSSPLEASIDYIPGVGILETGNMDRLNGDSPSIRVDEPLDFMVPLSDSVNSKVKLLEEDTFTIEMKKTKESLEMEDSGPIITELESDVEKDRFERLHDDKVGKKSRLKLNNSQEGKIEMKDNAMSKEIERKLRNFIEDLKLPSSPEKEDHKVEYERAGNIAKKKKAEKRAILESYYQSQAANRFLDIIQEEGEKLSGDEEQHIRDFINEEIGKYRRAECKRINEVTEDEENEDEFLDNAKFTAVNIIVVDEETIAKEGGFSKINEKSEIVNEEKSIETLNDNKNVLIGNTSEETAKVLIKDEKSRVSISDNDVSNDAKSKEFEGNLSCKKIQLENSERNDRVNNVIIFDERLNVKREDEEEKIVKETLNVEVPETRIFIESNKLQEILQVDEIRNDDCEEKSRRLTSAEEDENIEKNEMKERSEEIDKVEKDETKYEDKNGEDDINVVDVFEISKVSKEFDSNSVESDEEDDRVLEWSETGFETLMKNENKSKMKETRTPDVPPRRSSNFCIQRESAGSLSEESSFFNAPVPPARSSMREIKEIGEIPERPPLPRDVQRFLDATTSIRCESTNGNISVNFEDTEERSINEKGGSDPINDGGDSLKIPTRDSNKIFADEPRDTNLCASSKSDVLCNDIENIELGNEESPEITDDKLYEQAPGKDIDFIEATTTRPNGRRARSTEEITMDGNKEIGSNRIDTSDGRSITNESTSSTKILDDGTAEIREKKTITEKTEIKVVEEHLRDSNISKKYMNEESAERSRSESKRDESFVECKNSANVGESSPSDSKDNTEDSTLLSTDGKHGDEFVTSQNEFQGQDSSSSAASVSTVKYVPIESPSLNDVCSIIREEEEKNKRGINSSNLKCKLSLLKSEETNGSKNGDDIESPQPIPYSPIEDLYYVPLDDVETLTFHPASLKDLSLRKILSMPYGLEIIRQLTVYKLNVFKGLQNIRSCVNNVESIEADDRHRLNKHGVSDAANELAWLTLRYRDSKTPDRNENVVSDQVDSSRRYQGPVDISDFYGQVLKYGKMNEEDQVPWLGVSTSRDPRLLLCLSPSQQKTSIKTSPDRLLDLHTKFLNRRSYNEYIEPQRVSPTNYRVIIRQEDDSQDRPLGLLNIIKRNSSCTSEKKPRGVKSKIFTPSNVDGQERLKVTRLCDWMNLARYESNDNDERSRFVRTKEPSSSLLAGERTASDDKTTTAGTMTMTPSGGSRGQYGFVAKDSRTCDGSIVSTNLSTKNRHSPMNKSSITLNSAIIDKNVSPEVERKTPPPPKRSIEPRYNVNPALIDDRVEVPPRTKRIVTVDKSCIDTTSIFDQNPPRNHLEARKRQDNAEALKKLTATEIVANMKRLQKENNLMEQLDPGQRKYSLPVEYFDQQLKYIEMLENQLKNVILAEEEEKKAFEEFQFHVGQKYREEPKKARKDVFTRKQTKPENDSKVENESWEEKSQDVTENRSESIQKTGNRDFCKKTHDENGVHEEETTEKIERSEHRVITQRGGAGGEKGGSGEGGGDLFKEKSKLSVGNCKEKKGFSECKTDKKDLGKVMKIDITNSNGAMNGGEAFRQRMYDEYVHKVLEREERKHHKVVKISLHDDIRKSESKMKNMSAMEKEFIEKAKNRLNKFGIKLDESEPESENSAERSQEEDTVEARCLIDGKEIGDRRKLPKHLREFLKISMKDIDQDDRTRAYGIGGRGKYNENDLLHEIDRALVIGKGFLLRQDENSQKTRNQIQRMYFRKELENPTQYFPRRYAEVDSTSSIKSKNP</sequence>
<feature type="compositionally biased region" description="Basic and acidic residues" evidence="2">
    <location>
        <begin position="2139"/>
        <end position="2149"/>
    </location>
</feature>
<feature type="region of interest" description="Disordered" evidence="2">
    <location>
        <begin position="300"/>
        <end position="337"/>
    </location>
</feature>
<feature type="compositionally biased region" description="Basic and acidic residues" evidence="2">
    <location>
        <begin position="920"/>
        <end position="945"/>
    </location>
</feature>
<feature type="compositionally biased region" description="Basic and acidic residues" evidence="2">
    <location>
        <begin position="992"/>
        <end position="1005"/>
    </location>
</feature>
<comment type="caution">
    <text evidence="3">The sequence shown here is derived from an EMBL/GenBank/DDBJ whole genome shotgun (WGS) entry which is preliminary data.</text>
</comment>
<accession>A0A834U994</accession>
<gene>
    <name evidence="3" type="ORF">H0235_008617</name>
</gene>
<feature type="compositionally biased region" description="Polar residues" evidence="2">
    <location>
        <begin position="1021"/>
        <end position="1033"/>
    </location>
</feature>
<proteinExistence type="predicted"/>
<keyword evidence="4" id="KW-1185">Reference proteome</keyword>
<feature type="compositionally biased region" description="Polar residues" evidence="2">
    <location>
        <begin position="360"/>
        <end position="376"/>
    </location>
</feature>
<feature type="region of interest" description="Disordered" evidence="2">
    <location>
        <begin position="66"/>
        <end position="113"/>
    </location>
</feature>
<protein>
    <submittedName>
        <fullName evidence="3">Uncharacterized protein</fullName>
    </submittedName>
</protein>
<evidence type="ECO:0000256" key="1">
    <source>
        <dbReference type="SAM" id="Coils"/>
    </source>
</evidence>
<feature type="region of interest" description="Disordered" evidence="2">
    <location>
        <begin position="1021"/>
        <end position="1040"/>
    </location>
</feature>
<evidence type="ECO:0000256" key="2">
    <source>
        <dbReference type="SAM" id="MobiDB-lite"/>
    </source>
</evidence>
<feature type="compositionally biased region" description="Basic residues" evidence="2">
    <location>
        <begin position="66"/>
        <end position="75"/>
    </location>
</feature>
<feature type="compositionally biased region" description="Basic and acidic residues" evidence="2">
    <location>
        <begin position="1113"/>
        <end position="1123"/>
    </location>
</feature>
<feature type="region of interest" description="Disordered" evidence="2">
    <location>
        <begin position="1088"/>
        <end position="1123"/>
    </location>
</feature>
<evidence type="ECO:0000313" key="3">
    <source>
        <dbReference type="EMBL" id="KAF7423334.1"/>
    </source>
</evidence>
<feature type="compositionally biased region" description="Basic and acidic residues" evidence="2">
    <location>
        <begin position="88"/>
        <end position="98"/>
    </location>
</feature>
<feature type="compositionally biased region" description="Basic and acidic residues" evidence="2">
    <location>
        <begin position="1919"/>
        <end position="1995"/>
    </location>
</feature>
<feature type="region of interest" description="Disordered" evidence="2">
    <location>
        <begin position="907"/>
        <end position="947"/>
    </location>
</feature>
<feature type="region of interest" description="Disordered" evidence="2">
    <location>
        <begin position="356"/>
        <end position="433"/>
    </location>
</feature>
<feature type="region of interest" description="Disordered" evidence="2">
    <location>
        <begin position="1919"/>
        <end position="2018"/>
    </location>
</feature>
<name>A0A834U994_VESPE</name>
<feature type="compositionally biased region" description="Polar residues" evidence="2">
    <location>
        <begin position="1209"/>
        <end position="1221"/>
    </location>
</feature>
<feature type="compositionally biased region" description="Basic and acidic residues" evidence="2">
    <location>
        <begin position="1673"/>
        <end position="1684"/>
    </location>
</feature>
<feature type="compositionally biased region" description="Low complexity" evidence="2">
    <location>
        <begin position="1702"/>
        <end position="1713"/>
    </location>
</feature>
<feature type="region of interest" description="Disordered" evidence="2">
    <location>
        <begin position="2128"/>
        <end position="2149"/>
    </location>
</feature>
<feature type="compositionally biased region" description="Basic and acidic residues" evidence="2">
    <location>
        <begin position="318"/>
        <end position="327"/>
    </location>
</feature>